<dbReference type="Gene3D" id="1.25.40.10">
    <property type="entry name" value="Tetratricopeptide repeat domain"/>
    <property type="match status" value="1"/>
</dbReference>
<evidence type="ECO:0000256" key="2">
    <source>
        <dbReference type="SAM" id="Phobius"/>
    </source>
</evidence>
<reference evidence="5" key="1">
    <citation type="journal article" date="2014" name="Int. J. Syst. Evol. Microbiol.">
        <title>Complete genome sequence of Corynebacterium casei LMG S-19264T (=DSM 44701T), isolated from a smear-ripened cheese.</title>
        <authorList>
            <consortium name="US DOE Joint Genome Institute (JGI-PGF)"/>
            <person name="Walter F."/>
            <person name="Albersmeier A."/>
            <person name="Kalinowski J."/>
            <person name="Ruckert C."/>
        </authorList>
    </citation>
    <scope>NUCLEOTIDE SEQUENCE</scope>
    <source>
        <strain evidence="5">JCM 12862</strain>
    </source>
</reference>
<keyword evidence="2" id="KW-1133">Transmembrane helix</keyword>
<evidence type="ECO:0000313" key="5">
    <source>
        <dbReference type="EMBL" id="GGK14156.1"/>
    </source>
</evidence>
<keyword evidence="1" id="KW-0802">TPR repeat</keyword>
<feature type="repeat" description="TPR" evidence="1">
    <location>
        <begin position="54"/>
        <end position="87"/>
    </location>
</feature>
<evidence type="ECO:0000256" key="3">
    <source>
        <dbReference type="SAM" id="SignalP"/>
    </source>
</evidence>
<dbReference type="PROSITE" id="PS50293">
    <property type="entry name" value="TPR_REGION"/>
    <property type="match status" value="1"/>
</dbReference>
<feature type="signal peptide" evidence="3">
    <location>
        <begin position="1"/>
        <end position="18"/>
    </location>
</feature>
<gene>
    <name evidence="5" type="primary">batE</name>
    <name evidence="5" type="ORF">GCM10007962_05530</name>
</gene>
<proteinExistence type="predicted"/>
<dbReference type="PROSITE" id="PS50005">
    <property type="entry name" value="TPR"/>
    <property type="match status" value="1"/>
</dbReference>
<feature type="transmembrane region" description="Helical" evidence="2">
    <location>
        <begin position="158"/>
        <end position="178"/>
    </location>
</feature>
<evidence type="ECO:0000313" key="6">
    <source>
        <dbReference type="Proteomes" id="UP000612329"/>
    </source>
</evidence>
<feature type="transmembrane region" description="Helical" evidence="2">
    <location>
        <begin position="132"/>
        <end position="151"/>
    </location>
</feature>
<dbReference type="Pfam" id="PF13432">
    <property type="entry name" value="TPR_16"/>
    <property type="match status" value="1"/>
</dbReference>
<dbReference type="SUPFAM" id="SSF48452">
    <property type="entry name" value="TPR-like"/>
    <property type="match status" value="1"/>
</dbReference>
<accession>A0A8J3BGX5</accession>
<keyword evidence="3" id="KW-0732">Signal</keyword>
<dbReference type="InterPro" id="IPR011990">
    <property type="entry name" value="TPR-like_helical_dom_sf"/>
</dbReference>
<sequence length="249" mass="28373">MKKYLFILSFLLSLGGFAQNQTLFDQGNKLYNQGKYAEAIDKYKAILETKNHSAALYFNLANAHYKLNNIAPSIYYYEKALQLAPNDPDIKNNLAFAKNMTVDAIDAVPDAGFSKLIKNITGIMSFDNWAKVAVASVILFVLLFLVYYFTYSTFKKRLAFVSSNLFLFIAIISVVIAFHKYNVHQNDKEAIVFAQEATIKSEPNTRSNEVFRLHEGTKVKILDTINRWKKIKLADGKTGWIENDNIKQL</sequence>
<keyword evidence="2" id="KW-0472">Membrane</keyword>
<comment type="caution">
    <text evidence="5">The sequence shown here is derived from an EMBL/GenBank/DDBJ whole genome shotgun (WGS) entry which is preliminary data.</text>
</comment>
<dbReference type="Gene3D" id="2.30.30.40">
    <property type="entry name" value="SH3 Domains"/>
    <property type="match status" value="1"/>
</dbReference>
<dbReference type="Proteomes" id="UP000612329">
    <property type="component" value="Unassembled WGS sequence"/>
</dbReference>
<dbReference type="RefSeq" id="WP_188649756.1">
    <property type="nucleotide sequence ID" value="NZ_BMNR01000001.1"/>
</dbReference>
<dbReference type="InterPro" id="IPR003646">
    <property type="entry name" value="SH3-like_bac-type"/>
</dbReference>
<dbReference type="EMBL" id="BMNR01000001">
    <property type="protein sequence ID" value="GGK14156.1"/>
    <property type="molecule type" value="Genomic_DNA"/>
</dbReference>
<feature type="chain" id="PRO_5035152034" evidence="3">
    <location>
        <begin position="19"/>
        <end position="249"/>
    </location>
</feature>
<dbReference type="SMART" id="SM00287">
    <property type="entry name" value="SH3b"/>
    <property type="match status" value="1"/>
</dbReference>
<dbReference type="SMART" id="SM00028">
    <property type="entry name" value="TPR"/>
    <property type="match status" value="2"/>
</dbReference>
<dbReference type="Pfam" id="PF08239">
    <property type="entry name" value="SH3_3"/>
    <property type="match status" value="1"/>
</dbReference>
<dbReference type="AlphaFoldDB" id="A0A8J3BGX5"/>
<name>A0A8J3BGX5_9FLAO</name>
<dbReference type="InterPro" id="IPR019734">
    <property type="entry name" value="TPR_rpt"/>
</dbReference>
<keyword evidence="6" id="KW-1185">Reference proteome</keyword>
<protein>
    <submittedName>
        <fullName evidence="5">BatE protein</fullName>
    </submittedName>
</protein>
<dbReference type="PROSITE" id="PS51781">
    <property type="entry name" value="SH3B"/>
    <property type="match status" value="1"/>
</dbReference>
<keyword evidence="2" id="KW-0812">Transmembrane</keyword>
<reference evidence="5" key="2">
    <citation type="submission" date="2020-09" db="EMBL/GenBank/DDBJ databases">
        <authorList>
            <person name="Sun Q."/>
            <person name="Ohkuma M."/>
        </authorList>
    </citation>
    <scope>NUCLEOTIDE SEQUENCE</scope>
    <source>
        <strain evidence="5">JCM 12862</strain>
    </source>
</reference>
<organism evidence="5 6">
    <name type="scientific">Yeosuana aromativorans</name>
    <dbReference type="NCBI Taxonomy" id="288019"/>
    <lineage>
        <taxon>Bacteria</taxon>
        <taxon>Pseudomonadati</taxon>
        <taxon>Bacteroidota</taxon>
        <taxon>Flavobacteriia</taxon>
        <taxon>Flavobacteriales</taxon>
        <taxon>Flavobacteriaceae</taxon>
        <taxon>Yeosuana</taxon>
    </lineage>
</organism>
<evidence type="ECO:0000259" key="4">
    <source>
        <dbReference type="PROSITE" id="PS51781"/>
    </source>
</evidence>
<feature type="domain" description="SH3b" evidence="4">
    <location>
        <begin position="187"/>
        <end position="249"/>
    </location>
</feature>
<evidence type="ECO:0000256" key="1">
    <source>
        <dbReference type="PROSITE-ProRule" id="PRU00339"/>
    </source>
</evidence>